<name>A0A5C5VNF9_9BACT</name>
<sequence>MLRYVDIVVQAELVEAERRDLPPYLGATLRGAFGHLLKQTVCQVRHTPCEECFLQKVCPYPTLFEGVRPLSAESPFRGRSRVAQPFVLLVPPAIDLAPCDRTLSWGVRLFGNSCRLWPYVVHVFRQAGERGIGTKRVRYNIMKVTDDSGQEISSQTDHSSPRIHAVGEKLPSTADQILFRFITPLRLAKNNRGTGSSLNPLEFVLAGRRRYAEIVALYGDAQPIPCSLHRVEEHDFEVLESNLHRWGFNRYSGRQKRTMTLAGLVGEAVIRGPWDSVGPWLEAAPATHLGKSTSFGFGRVEWNPV</sequence>
<evidence type="ECO:0000313" key="3">
    <source>
        <dbReference type="Proteomes" id="UP000318995"/>
    </source>
</evidence>
<dbReference type="AlphaFoldDB" id="A0A5C5VNF9"/>
<dbReference type="Proteomes" id="UP000318995">
    <property type="component" value="Unassembled WGS sequence"/>
</dbReference>
<evidence type="ECO:0000259" key="1">
    <source>
        <dbReference type="Pfam" id="PF10040"/>
    </source>
</evidence>
<proteinExistence type="predicted"/>
<feature type="domain" description="CRISPR-associated protein Cas6 C-terminal" evidence="1">
    <location>
        <begin position="180"/>
        <end position="300"/>
    </location>
</feature>
<reference evidence="2 3" key="1">
    <citation type="submission" date="2019-02" db="EMBL/GenBank/DDBJ databases">
        <title>Deep-cultivation of Planctomycetes and their phenomic and genomic characterization uncovers novel biology.</title>
        <authorList>
            <person name="Wiegand S."/>
            <person name="Jogler M."/>
            <person name="Boedeker C."/>
            <person name="Pinto D."/>
            <person name="Vollmers J."/>
            <person name="Rivas-Marin E."/>
            <person name="Kohn T."/>
            <person name="Peeters S.H."/>
            <person name="Heuer A."/>
            <person name="Rast P."/>
            <person name="Oberbeckmann S."/>
            <person name="Bunk B."/>
            <person name="Jeske O."/>
            <person name="Meyerdierks A."/>
            <person name="Storesund J.E."/>
            <person name="Kallscheuer N."/>
            <person name="Luecker S."/>
            <person name="Lage O.M."/>
            <person name="Pohl T."/>
            <person name="Merkel B.J."/>
            <person name="Hornburger P."/>
            <person name="Mueller R.-W."/>
            <person name="Bruemmer F."/>
            <person name="Labrenz M."/>
            <person name="Spormann A.M."/>
            <person name="Op Den Camp H."/>
            <person name="Overmann J."/>
            <person name="Amann R."/>
            <person name="Jetten M.S.M."/>
            <person name="Mascher T."/>
            <person name="Medema M.H."/>
            <person name="Devos D.P."/>
            <person name="Kaster A.-K."/>
            <person name="Ovreas L."/>
            <person name="Rohde M."/>
            <person name="Galperin M.Y."/>
            <person name="Jogler C."/>
        </authorList>
    </citation>
    <scope>NUCLEOTIDE SEQUENCE [LARGE SCALE GENOMIC DNA]</scope>
    <source>
        <strain evidence="2 3">Pla111</strain>
    </source>
</reference>
<gene>
    <name evidence="2" type="ORF">Pla111_33470</name>
</gene>
<dbReference type="InterPro" id="IPR019267">
    <property type="entry name" value="CRISPR-assoc_Cas6_C"/>
</dbReference>
<protein>
    <recommendedName>
        <fullName evidence="1">CRISPR-associated protein Cas6 C-terminal domain-containing protein</fullName>
    </recommendedName>
</protein>
<dbReference type="EMBL" id="SJPH01000012">
    <property type="protein sequence ID" value="TWT40216.1"/>
    <property type="molecule type" value="Genomic_DNA"/>
</dbReference>
<keyword evidence="3" id="KW-1185">Reference proteome</keyword>
<accession>A0A5C5VNF9</accession>
<organism evidence="2 3">
    <name type="scientific">Botrimarina hoheduenensis</name>
    <dbReference type="NCBI Taxonomy" id="2528000"/>
    <lineage>
        <taxon>Bacteria</taxon>
        <taxon>Pseudomonadati</taxon>
        <taxon>Planctomycetota</taxon>
        <taxon>Planctomycetia</taxon>
        <taxon>Pirellulales</taxon>
        <taxon>Lacipirellulaceae</taxon>
        <taxon>Botrimarina</taxon>
    </lineage>
</organism>
<evidence type="ECO:0000313" key="2">
    <source>
        <dbReference type="EMBL" id="TWT40216.1"/>
    </source>
</evidence>
<dbReference type="Pfam" id="PF10040">
    <property type="entry name" value="CRISPR_Cas6"/>
    <property type="match status" value="1"/>
</dbReference>
<comment type="caution">
    <text evidence="2">The sequence shown here is derived from an EMBL/GenBank/DDBJ whole genome shotgun (WGS) entry which is preliminary data.</text>
</comment>